<protein>
    <submittedName>
        <fullName evidence="4">DUF971 family protein</fullName>
    </submittedName>
</protein>
<dbReference type="InterPro" id="IPR010376">
    <property type="entry name" value="GBBH-like_N"/>
</dbReference>
<reference evidence="4 5" key="1">
    <citation type="submission" date="2019-03" db="EMBL/GenBank/DDBJ databases">
        <title>Genomic Encyclopedia of Type Strains, Phase IV (KMG-IV): sequencing the most valuable type-strain genomes for metagenomic binning, comparative biology and taxonomic classification.</title>
        <authorList>
            <person name="Goeker M."/>
        </authorList>
    </citation>
    <scope>NUCLEOTIDE SEQUENCE [LARGE SCALE GENOMIC DNA]</scope>
    <source>
        <strain evidence="4 5">DSM 26377</strain>
    </source>
</reference>
<evidence type="ECO:0000313" key="5">
    <source>
        <dbReference type="Proteomes" id="UP000295341"/>
    </source>
</evidence>
<keyword evidence="1" id="KW-0479">Metal-binding</keyword>
<evidence type="ECO:0000259" key="3">
    <source>
        <dbReference type="Pfam" id="PF06155"/>
    </source>
</evidence>
<dbReference type="Pfam" id="PF06155">
    <property type="entry name" value="GBBH-like_N"/>
    <property type="match status" value="1"/>
</dbReference>
<dbReference type="RefSeq" id="WP_133882257.1">
    <property type="nucleotide sequence ID" value="NZ_MWIN01000002.1"/>
</dbReference>
<keyword evidence="2" id="KW-0408">Iron</keyword>
<evidence type="ECO:0000256" key="1">
    <source>
        <dbReference type="ARBA" id="ARBA00022723"/>
    </source>
</evidence>
<comment type="caution">
    <text evidence="4">The sequence shown here is derived from an EMBL/GenBank/DDBJ whole genome shotgun (WGS) entry which is preliminary data.</text>
</comment>
<dbReference type="Proteomes" id="UP000295341">
    <property type="component" value="Unassembled WGS sequence"/>
</dbReference>
<dbReference type="Gene3D" id="3.30.2020.30">
    <property type="match status" value="1"/>
</dbReference>
<sequence>MNAPRPSRIVLHKKSQELEVGYEDGTTYRLPAEYLRVHSPSAEVQGHGKPVLIGGKRNVAINEVQGVGRYAVKLVFNDGHDTGLYSWDVLADLGQNHAQYWATYEQRLADMRMSRDSDVVKLAALQPKKYIPKPPPAS</sequence>
<dbReference type="GO" id="GO:0046872">
    <property type="term" value="F:metal ion binding"/>
    <property type="evidence" value="ECO:0007669"/>
    <property type="project" value="UniProtKB-KW"/>
</dbReference>
<gene>
    <name evidence="4" type="ORF">DFR24_3104</name>
</gene>
<organism evidence="4 5">
    <name type="scientific">Panacagrimonas perspica</name>
    <dbReference type="NCBI Taxonomy" id="381431"/>
    <lineage>
        <taxon>Bacteria</taxon>
        <taxon>Pseudomonadati</taxon>
        <taxon>Pseudomonadota</taxon>
        <taxon>Gammaproteobacteria</taxon>
        <taxon>Nevskiales</taxon>
        <taxon>Nevskiaceae</taxon>
        <taxon>Panacagrimonas</taxon>
    </lineage>
</organism>
<dbReference type="PANTHER" id="PTHR35303">
    <property type="entry name" value="OS02G0197800 PROTEIN"/>
    <property type="match status" value="1"/>
</dbReference>
<name>A0A4V3US22_9GAMM</name>
<dbReference type="EMBL" id="SOBT01000009">
    <property type="protein sequence ID" value="TDU28729.1"/>
    <property type="molecule type" value="Genomic_DNA"/>
</dbReference>
<dbReference type="OrthoDB" id="9794178at2"/>
<feature type="domain" description="Gamma-butyrobetaine hydroxylase-like N-terminal" evidence="3">
    <location>
        <begin position="9"/>
        <end position="90"/>
    </location>
</feature>
<evidence type="ECO:0000313" key="4">
    <source>
        <dbReference type="EMBL" id="TDU28729.1"/>
    </source>
</evidence>
<dbReference type="PANTHER" id="PTHR35303:SF5">
    <property type="entry name" value="OS02G0197800 PROTEIN"/>
    <property type="match status" value="1"/>
</dbReference>
<dbReference type="InterPro" id="IPR038492">
    <property type="entry name" value="GBBH-like_N_sf"/>
</dbReference>
<keyword evidence="5" id="KW-1185">Reference proteome</keyword>
<evidence type="ECO:0000256" key="2">
    <source>
        <dbReference type="ARBA" id="ARBA00023004"/>
    </source>
</evidence>
<proteinExistence type="predicted"/>
<dbReference type="AlphaFoldDB" id="A0A4V3US22"/>
<accession>A0A4V3US22</accession>